<keyword evidence="3" id="KW-1185">Reference proteome</keyword>
<dbReference type="SUPFAM" id="SSF48295">
    <property type="entry name" value="TrpR-like"/>
    <property type="match status" value="1"/>
</dbReference>
<dbReference type="PANTHER" id="PTHR19303:SF74">
    <property type="entry name" value="POGO TRANSPOSABLE ELEMENT WITH KRAB DOMAIN"/>
    <property type="match status" value="1"/>
</dbReference>
<organism evidence="2 3">
    <name type="scientific">Acaulospora morrowiae</name>
    <dbReference type="NCBI Taxonomy" id="94023"/>
    <lineage>
        <taxon>Eukaryota</taxon>
        <taxon>Fungi</taxon>
        <taxon>Fungi incertae sedis</taxon>
        <taxon>Mucoromycota</taxon>
        <taxon>Glomeromycotina</taxon>
        <taxon>Glomeromycetes</taxon>
        <taxon>Diversisporales</taxon>
        <taxon>Acaulosporaceae</taxon>
        <taxon>Acaulospora</taxon>
    </lineage>
</organism>
<dbReference type="Pfam" id="PF03184">
    <property type="entry name" value="DDE_1"/>
    <property type="match status" value="1"/>
</dbReference>
<evidence type="ECO:0000313" key="3">
    <source>
        <dbReference type="Proteomes" id="UP000789342"/>
    </source>
</evidence>
<dbReference type="OrthoDB" id="2444517at2759"/>
<dbReference type="AlphaFoldDB" id="A0A9N9NP62"/>
<protein>
    <submittedName>
        <fullName evidence="2">17419_t:CDS:1</fullName>
    </submittedName>
</protein>
<feature type="non-terminal residue" evidence="2">
    <location>
        <position position="1"/>
    </location>
</feature>
<reference evidence="2" key="1">
    <citation type="submission" date="2021-06" db="EMBL/GenBank/DDBJ databases">
        <authorList>
            <person name="Kallberg Y."/>
            <person name="Tangrot J."/>
            <person name="Rosling A."/>
        </authorList>
    </citation>
    <scope>NUCLEOTIDE SEQUENCE</scope>
    <source>
        <strain evidence="2">CL551</strain>
    </source>
</reference>
<dbReference type="EMBL" id="CAJVPV010032972">
    <property type="protein sequence ID" value="CAG8746035.1"/>
    <property type="molecule type" value="Genomic_DNA"/>
</dbReference>
<sequence length="319" mass="36425">YDNMKYIKKGERQSYSVEEKAAVVRFALASNNVKAAVHFGINKSLISKWVGGLKSQLDNLKNRKSCHVGAGRKEFFPAEEKQLFAWFLQMREAALAITYNSLKIEMLKIWPKAKDVLPPPPNINISFHEKGWMDEERMMSWTCDFAKKRPGSYNKEPVLLVYDSFKAHLTNNIKEKMKKTNTDLVIIPGGLTSMCQPLDVSINHPFKAALRHHWHTWMASGGAGKTVNGNLKRASLHTVCKWVLAAWDEINPEIIQRAFRKCCISNALDGSEDDEIFDESACGDKSDMEINVYKDNMEYRDNENNEEICEDDIIEENGN</sequence>
<accession>A0A9N9NP62</accession>
<proteinExistence type="predicted"/>
<feature type="domain" description="DDE-1" evidence="1">
    <location>
        <begin position="116"/>
        <end position="259"/>
    </location>
</feature>
<dbReference type="InterPro" id="IPR010921">
    <property type="entry name" value="Trp_repressor/repl_initiator"/>
</dbReference>
<dbReference type="GO" id="GO:0043565">
    <property type="term" value="F:sequence-specific DNA binding"/>
    <property type="evidence" value="ECO:0007669"/>
    <property type="project" value="InterPro"/>
</dbReference>
<dbReference type="InterPro" id="IPR050863">
    <property type="entry name" value="CenT-Element_Derived"/>
</dbReference>
<dbReference type="InterPro" id="IPR004875">
    <property type="entry name" value="DDE_SF_endonuclease_dom"/>
</dbReference>
<gene>
    <name evidence="2" type="ORF">AMORRO_LOCUS15044</name>
</gene>
<feature type="non-terminal residue" evidence="2">
    <location>
        <position position="319"/>
    </location>
</feature>
<evidence type="ECO:0000313" key="2">
    <source>
        <dbReference type="EMBL" id="CAG8746035.1"/>
    </source>
</evidence>
<comment type="caution">
    <text evidence="2">The sequence shown here is derived from an EMBL/GenBank/DDBJ whole genome shotgun (WGS) entry which is preliminary data.</text>
</comment>
<dbReference type="Proteomes" id="UP000789342">
    <property type="component" value="Unassembled WGS sequence"/>
</dbReference>
<evidence type="ECO:0000259" key="1">
    <source>
        <dbReference type="Pfam" id="PF03184"/>
    </source>
</evidence>
<dbReference type="PANTHER" id="PTHR19303">
    <property type="entry name" value="TRANSPOSON"/>
    <property type="match status" value="1"/>
</dbReference>
<name>A0A9N9NP62_9GLOM</name>
<dbReference type="GO" id="GO:0005634">
    <property type="term" value="C:nucleus"/>
    <property type="evidence" value="ECO:0007669"/>
    <property type="project" value="TreeGrafter"/>
</dbReference>